<dbReference type="OMA" id="ACADMSV"/>
<dbReference type="Pfam" id="PF00294">
    <property type="entry name" value="PfkB"/>
    <property type="match status" value="1"/>
</dbReference>
<sequence length="404" mass="42825">MPASPSVPKKAARPQTITPLAVVGGVAMDVTCGISGSQLGTSHPGKVTNSIGGVGHNIVLAIHYTGSKHGISPRLISAVGQDGDGNEILSHMEKVGLDTSGIKQDSKEGTARYVAMHDKNGDLVVACADMDIIQNLDVVHIGQQLTTAQPKWIMMDGNIGLEAKKEVLKYARDKSAQVAFEPTSVPKAAALSELNLPVYPNNSIALATPNTAELEAMFEAFHEKGRFDVDDWFPVIDGLALGADFRNGATMLSHQHRGLKAILEQGTLAQAIHMLPYIPTLIIKGGANGVVVFQLIDDIESAIHSQRSASNKTPGLFQKGNAASGNTKVGVYMQYFEPEEVGSQSIVSVTGAGDTLFGTLAMEIVKDESWLNDMGDKKSAVVSRAMNNAVKTIQSKDAVCKSIL</sequence>
<evidence type="ECO:0000259" key="2">
    <source>
        <dbReference type="Pfam" id="PF00294"/>
    </source>
</evidence>
<gene>
    <name evidence="3" type="ORF">YALI1_D14500g</name>
</gene>
<evidence type="ECO:0000256" key="1">
    <source>
        <dbReference type="ARBA" id="ARBA00022723"/>
    </source>
</evidence>
<reference evidence="3 4" key="1">
    <citation type="journal article" date="2016" name="PLoS ONE">
        <title>Sequence Assembly of Yarrowia lipolytica Strain W29/CLIB89 Shows Transposable Element Diversity.</title>
        <authorList>
            <person name="Magnan C."/>
            <person name="Yu J."/>
            <person name="Chang I."/>
            <person name="Jahn E."/>
            <person name="Kanomata Y."/>
            <person name="Wu J."/>
            <person name="Zeller M."/>
            <person name="Oakes M."/>
            <person name="Baldi P."/>
            <person name="Sandmeyer S."/>
        </authorList>
    </citation>
    <scope>NUCLEOTIDE SEQUENCE [LARGE SCALE GENOMIC DNA]</scope>
    <source>
        <strain evidence="4">CLIB89(W29)</strain>
    </source>
</reference>
<dbReference type="RefSeq" id="XP_502710.3">
    <property type="nucleotide sequence ID" value="XM_502710.3"/>
</dbReference>
<dbReference type="CDD" id="cd01941">
    <property type="entry name" value="YeiC_kinase_like"/>
    <property type="match status" value="1"/>
</dbReference>
<evidence type="ECO:0000313" key="3">
    <source>
        <dbReference type="EMBL" id="AOW03936.1"/>
    </source>
</evidence>
<dbReference type="KEGG" id="yli:2910364"/>
<dbReference type="GO" id="GO:0016798">
    <property type="term" value="F:hydrolase activity, acting on glycosyl bonds"/>
    <property type="evidence" value="ECO:0007669"/>
    <property type="project" value="TreeGrafter"/>
</dbReference>
<protein>
    <recommendedName>
        <fullName evidence="2">Carbohydrate kinase PfkB domain-containing protein</fullName>
    </recommendedName>
</protein>
<dbReference type="InterPro" id="IPR029056">
    <property type="entry name" value="Ribokinase-like"/>
</dbReference>
<dbReference type="GO" id="GO:0046872">
    <property type="term" value="F:metal ion binding"/>
    <property type="evidence" value="ECO:0007669"/>
    <property type="project" value="UniProtKB-KW"/>
</dbReference>
<evidence type="ECO:0000313" key="4">
    <source>
        <dbReference type="Proteomes" id="UP000182444"/>
    </source>
</evidence>
<dbReference type="SUPFAM" id="SSF53613">
    <property type="entry name" value="Ribokinase-like"/>
    <property type="match status" value="1"/>
</dbReference>
<accession>A0A1D8NE74</accession>
<proteinExistence type="predicted"/>
<dbReference type="PANTHER" id="PTHR42909:SF1">
    <property type="entry name" value="CARBOHYDRATE KINASE PFKB DOMAIN-CONTAINING PROTEIN"/>
    <property type="match status" value="1"/>
</dbReference>
<dbReference type="PANTHER" id="PTHR42909">
    <property type="entry name" value="ZGC:136858"/>
    <property type="match status" value="1"/>
</dbReference>
<dbReference type="GeneID" id="2910364"/>
<name>A0A1D8NE74_YARLL</name>
<feature type="domain" description="Carbohydrate kinase PfkB" evidence="2">
    <location>
        <begin position="20"/>
        <end position="222"/>
    </location>
</feature>
<dbReference type="GO" id="GO:0004730">
    <property type="term" value="F:pseudouridylate synthase activity"/>
    <property type="evidence" value="ECO:0007669"/>
    <property type="project" value="TreeGrafter"/>
</dbReference>
<dbReference type="EMBL" id="CP017556">
    <property type="protein sequence ID" value="AOW03936.1"/>
    <property type="molecule type" value="Genomic_DNA"/>
</dbReference>
<dbReference type="eggNOG" id="KOG3009">
    <property type="taxonomic scope" value="Eukaryota"/>
</dbReference>
<dbReference type="Proteomes" id="UP000182444">
    <property type="component" value="Chromosome 1D"/>
</dbReference>
<dbReference type="VEuPathDB" id="FungiDB:YALI0_D11682g"/>
<organism evidence="3 4">
    <name type="scientific">Yarrowia lipolytica</name>
    <name type="common">Candida lipolytica</name>
    <dbReference type="NCBI Taxonomy" id="4952"/>
    <lineage>
        <taxon>Eukaryota</taxon>
        <taxon>Fungi</taxon>
        <taxon>Dikarya</taxon>
        <taxon>Ascomycota</taxon>
        <taxon>Saccharomycotina</taxon>
        <taxon>Dipodascomycetes</taxon>
        <taxon>Dipodascales</taxon>
        <taxon>Dipodascales incertae sedis</taxon>
        <taxon>Yarrowia</taxon>
    </lineage>
</organism>
<dbReference type="AlphaFoldDB" id="A0A1D8NE74"/>
<dbReference type="VEuPathDB" id="FungiDB:YALI1_D14500g"/>
<keyword evidence="1" id="KW-0479">Metal-binding</keyword>
<dbReference type="InterPro" id="IPR011611">
    <property type="entry name" value="PfkB_dom"/>
</dbReference>
<dbReference type="Gene3D" id="3.40.1190.20">
    <property type="match status" value="1"/>
</dbReference>
<dbReference type="GO" id="GO:0005737">
    <property type="term" value="C:cytoplasm"/>
    <property type="evidence" value="ECO:0007669"/>
    <property type="project" value="TreeGrafter"/>
</dbReference>